<name>A0A9Q1D1N1_CONCO</name>
<proteinExistence type="predicted"/>
<keyword evidence="3" id="KW-0862">Zinc</keyword>
<dbReference type="OrthoDB" id="4822at2759"/>
<feature type="compositionally biased region" description="Polar residues" evidence="4">
    <location>
        <begin position="166"/>
        <end position="186"/>
    </location>
</feature>
<evidence type="ECO:0000259" key="5">
    <source>
        <dbReference type="PROSITE" id="PS00028"/>
    </source>
</evidence>
<dbReference type="AlphaFoldDB" id="A0A9Q1D1N1"/>
<evidence type="ECO:0000313" key="6">
    <source>
        <dbReference type="EMBL" id="KAJ8255880.1"/>
    </source>
</evidence>
<dbReference type="Proteomes" id="UP001152803">
    <property type="component" value="Unassembled WGS sequence"/>
</dbReference>
<sequence length="411" mass="46130">MACYYIVISSTHLSNGHFRNIKGVFRGPLGKDGNRNLDYAETQNTAVKAANFYCELCDKQYHKLQQYDNHINSYDHAHKQRLKELKQREFARNVASKSWKEEKKQERALRRLHHLAEQRREIRCAPGSGPMFKSTTVAVECSFRETGCGGNTERTCTASPPDMASQDDNPSTCLPTKNRQPTSSHISRVKNQVYREKIAFSFSMPKRASFKLEPSAAVFTLSSERPAGQASRGRCREAPAKASLPSLTASILTEKGLNYRKNIYSFEKPTHESASEQDHGSSERLDVQGQGSPEAPGSFPLHLESTSLVLDIGESLECLTRGTLEIAEQWPVEMLMYTRTQPTLSYSCNPLHFDFRAGQEETLRPMKSRDHVPHSQGDSTVLRAPIWNIPDQDPACMLSVSPSTHCPSPSH</sequence>
<gene>
    <name evidence="6" type="ORF">COCON_G00197440</name>
</gene>
<dbReference type="EMBL" id="JAFJMO010000015">
    <property type="protein sequence ID" value="KAJ8255880.1"/>
    <property type="molecule type" value="Genomic_DNA"/>
</dbReference>
<evidence type="ECO:0000256" key="2">
    <source>
        <dbReference type="ARBA" id="ARBA00022771"/>
    </source>
</evidence>
<dbReference type="PROSITE" id="PS00028">
    <property type="entry name" value="ZINC_FINGER_C2H2_1"/>
    <property type="match status" value="1"/>
</dbReference>
<organism evidence="6 7">
    <name type="scientific">Conger conger</name>
    <name type="common">Conger eel</name>
    <name type="synonym">Muraena conger</name>
    <dbReference type="NCBI Taxonomy" id="82655"/>
    <lineage>
        <taxon>Eukaryota</taxon>
        <taxon>Metazoa</taxon>
        <taxon>Chordata</taxon>
        <taxon>Craniata</taxon>
        <taxon>Vertebrata</taxon>
        <taxon>Euteleostomi</taxon>
        <taxon>Actinopterygii</taxon>
        <taxon>Neopterygii</taxon>
        <taxon>Teleostei</taxon>
        <taxon>Anguilliformes</taxon>
        <taxon>Congridae</taxon>
        <taxon>Conger</taxon>
    </lineage>
</organism>
<dbReference type="InterPro" id="IPR036236">
    <property type="entry name" value="Znf_C2H2_sf"/>
</dbReference>
<evidence type="ECO:0000256" key="1">
    <source>
        <dbReference type="ARBA" id="ARBA00022723"/>
    </source>
</evidence>
<evidence type="ECO:0000256" key="3">
    <source>
        <dbReference type="ARBA" id="ARBA00022833"/>
    </source>
</evidence>
<evidence type="ECO:0000256" key="4">
    <source>
        <dbReference type="SAM" id="MobiDB-lite"/>
    </source>
</evidence>
<feature type="region of interest" description="Disordered" evidence="4">
    <location>
        <begin position="159"/>
        <end position="186"/>
    </location>
</feature>
<keyword evidence="1" id="KW-0479">Metal-binding</keyword>
<feature type="domain" description="C2H2-type" evidence="5">
    <location>
        <begin position="54"/>
        <end position="76"/>
    </location>
</feature>
<reference evidence="6" key="1">
    <citation type="journal article" date="2023" name="Science">
        <title>Genome structures resolve the early diversification of teleost fishes.</title>
        <authorList>
            <person name="Parey E."/>
            <person name="Louis A."/>
            <person name="Montfort J."/>
            <person name="Bouchez O."/>
            <person name="Roques C."/>
            <person name="Iampietro C."/>
            <person name="Lluch J."/>
            <person name="Castinel A."/>
            <person name="Donnadieu C."/>
            <person name="Desvignes T."/>
            <person name="Floi Bucao C."/>
            <person name="Jouanno E."/>
            <person name="Wen M."/>
            <person name="Mejri S."/>
            <person name="Dirks R."/>
            <person name="Jansen H."/>
            <person name="Henkel C."/>
            <person name="Chen W.J."/>
            <person name="Zahm M."/>
            <person name="Cabau C."/>
            <person name="Klopp C."/>
            <person name="Thompson A.W."/>
            <person name="Robinson-Rechavi M."/>
            <person name="Braasch I."/>
            <person name="Lecointre G."/>
            <person name="Bobe J."/>
            <person name="Postlethwait J.H."/>
            <person name="Berthelot C."/>
            <person name="Roest Crollius H."/>
            <person name="Guiguen Y."/>
        </authorList>
    </citation>
    <scope>NUCLEOTIDE SEQUENCE</scope>
    <source>
        <strain evidence="6">Concon-B</strain>
    </source>
</reference>
<dbReference type="PANTHER" id="PTHR17614">
    <property type="entry name" value="ZINC FINGER-CONTAINING"/>
    <property type="match status" value="1"/>
</dbReference>
<dbReference type="Pfam" id="PF12171">
    <property type="entry name" value="zf-C2H2_jaz"/>
    <property type="match status" value="1"/>
</dbReference>
<dbReference type="Gene3D" id="3.30.160.60">
    <property type="entry name" value="Classic Zinc Finger"/>
    <property type="match status" value="1"/>
</dbReference>
<dbReference type="InterPro" id="IPR013087">
    <property type="entry name" value="Znf_C2H2_type"/>
</dbReference>
<accession>A0A9Q1D1N1</accession>
<dbReference type="InterPro" id="IPR052445">
    <property type="entry name" value="ZnF-G_patch_domain"/>
</dbReference>
<keyword evidence="7" id="KW-1185">Reference proteome</keyword>
<feature type="compositionally biased region" description="Basic and acidic residues" evidence="4">
    <location>
        <begin position="269"/>
        <end position="286"/>
    </location>
</feature>
<feature type="region of interest" description="Disordered" evidence="4">
    <location>
        <begin position="269"/>
        <end position="300"/>
    </location>
</feature>
<dbReference type="GO" id="GO:0008270">
    <property type="term" value="F:zinc ion binding"/>
    <property type="evidence" value="ECO:0007669"/>
    <property type="project" value="UniProtKB-KW"/>
</dbReference>
<evidence type="ECO:0000313" key="7">
    <source>
        <dbReference type="Proteomes" id="UP001152803"/>
    </source>
</evidence>
<dbReference type="PANTHER" id="PTHR17614:SF13">
    <property type="entry name" value="ZINC FINGER PROTEIN 804A"/>
    <property type="match status" value="1"/>
</dbReference>
<dbReference type="SUPFAM" id="SSF57667">
    <property type="entry name" value="beta-beta-alpha zinc fingers"/>
    <property type="match status" value="1"/>
</dbReference>
<dbReference type="InterPro" id="IPR022755">
    <property type="entry name" value="Znf_C2H2_jaz"/>
</dbReference>
<protein>
    <recommendedName>
        <fullName evidence="5">C2H2-type domain-containing protein</fullName>
    </recommendedName>
</protein>
<comment type="caution">
    <text evidence="6">The sequence shown here is derived from an EMBL/GenBank/DDBJ whole genome shotgun (WGS) entry which is preliminary data.</text>
</comment>
<keyword evidence="2" id="KW-0863">Zinc-finger</keyword>